<dbReference type="AlphaFoldDB" id="A0A086TJW5"/>
<dbReference type="Pfam" id="PF00855">
    <property type="entry name" value="PWWP"/>
    <property type="match status" value="1"/>
</dbReference>
<evidence type="ECO:0000256" key="1">
    <source>
        <dbReference type="SAM" id="MobiDB-lite"/>
    </source>
</evidence>
<dbReference type="OrthoDB" id="62853at2759"/>
<feature type="compositionally biased region" description="Acidic residues" evidence="1">
    <location>
        <begin position="104"/>
        <end position="113"/>
    </location>
</feature>
<feature type="compositionally biased region" description="Basic and acidic residues" evidence="1">
    <location>
        <begin position="203"/>
        <end position="215"/>
    </location>
</feature>
<feature type="compositionally biased region" description="Polar residues" evidence="1">
    <location>
        <begin position="356"/>
        <end position="369"/>
    </location>
</feature>
<dbReference type="Proteomes" id="UP000243308">
    <property type="component" value="Unassembled WGS sequence"/>
</dbReference>
<name>A0A086TJW5_9FUNG</name>
<organism evidence="3 4">
    <name type="scientific">Podila verticillata NRRL 6337</name>
    <dbReference type="NCBI Taxonomy" id="1069443"/>
    <lineage>
        <taxon>Eukaryota</taxon>
        <taxon>Fungi</taxon>
        <taxon>Fungi incertae sedis</taxon>
        <taxon>Mucoromycota</taxon>
        <taxon>Mortierellomycotina</taxon>
        <taxon>Mortierellomycetes</taxon>
        <taxon>Mortierellales</taxon>
        <taxon>Mortierellaceae</taxon>
        <taxon>Podila</taxon>
    </lineage>
</organism>
<dbReference type="CDD" id="cd05162">
    <property type="entry name" value="PWWP"/>
    <property type="match status" value="1"/>
</dbReference>
<feature type="compositionally biased region" description="Low complexity" evidence="1">
    <location>
        <begin position="331"/>
        <end position="342"/>
    </location>
</feature>
<feature type="region of interest" description="Disordered" evidence="1">
    <location>
        <begin position="91"/>
        <end position="226"/>
    </location>
</feature>
<dbReference type="Gene3D" id="2.30.30.140">
    <property type="match status" value="1"/>
</dbReference>
<feature type="compositionally biased region" description="Basic and acidic residues" evidence="1">
    <location>
        <begin position="126"/>
        <end position="139"/>
    </location>
</feature>
<dbReference type="PROSITE" id="PS50812">
    <property type="entry name" value="PWWP"/>
    <property type="match status" value="1"/>
</dbReference>
<evidence type="ECO:0000259" key="2">
    <source>
        <dbReference type="PROSITE" id="PS50812"/>
    </source>
</evidence>
<dbReference type="SMART" id="SM00293">
    <property type="entry name" value="PWWP"/>
    <property type="match status" value="1"/>
</dbReference>
<evidence type="ECO:0000313" key="3">
    <source>
        <dbReference type="EMBL" id="KFH62242.1"/>
    </source>
</evidence>
<dbReference type="SUPFAM" id="SSF47676">
    <property type="entry name" value="Conserved domain common to transcription factors TFIIS, elongin A, CRSP70"/>
    <property type="match status" value="1"/>
</dbReference>
<reference evidence="3 4" key="1">
    <citation type="submission" date="2011-02" db="EMBL/GenBank/DDBJ databases">
        <title>The Genome Sequence of Mortierella verticillata NRRL 6337.</title>
        <authorList>
            <consortium name="The Broad Institute Genome Sequencing Platform"/>
            <person name="Russ C."/>
            <person name="Cuomo C."/>
            <person name="Burger G."/>
            <person name="Gray M.W."/>
            <person name="Holland P.W.H."/>
            <person name="King N."/>
            <person name="Lang F.B.F."/>
            <person name="Roger A.J."/>
            <person name="Ruiz-Trillo I."/>
            <person name="Young S.K."/>
            <person name="Zeng Q."/>
            <person name="Gargeya S."/>
            <person name="Alvarado L."/>
            <person name="Berlin A."/>
            <person name="Chapman S.B."/>
            <person name="Chen Z."/>
            <person name="Freedman E."/>
            <person name="Gellesch M."/>
            <person name="Goldberg J."/>
            <person name="Griggs A."/>
            <person name="Gujja S."/>
            <person name="Heilman E."/>
            <person name="Heiman D."/>
            <person name="Howarth C."/>
            <person name="Mehta T."/>
            <person name="Neiman D."/>
            <person name="Pearson M."/>
            <person name="Roberts A."/>
            <person name="Saif S."/>
            <person name="Shea T."/>
            <person name="Shenoy N."/>
            <person name="Sisk P."/>
            <person name="Stolte C."/>
            <person name="Sykes S."/>
            <person name="White J."/>
            <person name="Yandava C."/>
            <person name="Haas B."/>
            <person name="Nusbaum C."/>
            <person name="Birren B."/>
        </authorList>
    </citation>
    <scope>NUCLEOTIDE SEQUENCE [LARGE SCALE GENOMIC DNA]</scope>
    <source>
        <strain evidence="3 4">NRRL 6337</strain>
    </source>
</reference>
<evidence type="ECO:0000313" key="4">
    <source>
        <dbReference type="Proteomes" id="UP000243308"/>
    </source>
</evidence>
<dbReference type="EMBL" id="KN042433">
    <property type="protein sequence ID" value="KFH62242.1"/>
    <property type="molecule type" value="Genomic_DNA"/>
</dbReference>
<keyword evidence="4" id="KW-1185">Reference proteome</keyword>
<dbReference type="InterPro" id="IPR035441">
    <property type="entry name" value="TFIIS/LEDGF_dom_sf"/>
</dbReference>
<feature type="region of interest" description="Disordered" evidence="1">
    <location>
        <begin position="317"/>
        <end position="379"/>
    </location>
</feature>
<dbReference type="PANTHER" id="PTHR12550">
    <property type="entry name" value="HEPATOMA-DERIVED GROWTH FACTOR-RELATED"/>
    <property type="match status" value="1"/>
</dbReference>
<dbReference type="InterPro" id="IPR000313">
    <property type="entry name" value="PWWP_dom"/>
</dbReference>
<sequence>MSNPYPVGTVVFAKLKGYPWWPARIEDEEDLPINVSSKKPKQRPIWPVFFFGSYDYGWFGTSELKTFDPASADKAKSTLRKGNGLRTALAEALDPSLIANVPEDHEDEDDSEEPAPKKKTSKAKTKKVETTKGTRDHSESGSPVEKKRRSSASEDPKRKASKRVPDDDDEEEPPKSKKRLVSRGRSETKKDEDIAHDASNGTKRSDEDADSGDHARAKKKIRSGQPNERLLKLRHKLQKLLLVEGLSDDVLVQNLERADPILAEVEAFEIDLQMLKDTKIGRLMKKISCLQFSQDQHHIVDRSLKLIKSYKSLMEAHNGEHSSHGTTSEPNNTTILTSLTSTGEKGGNVQDAPTDISPSLNTSPESLLNSKEAPIAPSGPAPEAVVAAVAAIVGADTFPPIEPSKQPEDSNVPV</sequence>
<dbReference type="PANTHER" id="PTHR12550:SF70">
    <property type="entry name" value="JIL-1 ANCHORING AND STABILIZING PROTEIN, ISOFORM A"/>
    <property type="match status" value="1"/>
</dbReference>
<feature type="compositionally biased region" description="Basic and acidic residues" evidence="1">
    <location>
        <begin position="184"/>
        <end position="196"/>
    </location>
</feature>
<gene>
    <name evidence="3" type="ORF">MVEG_11880</name>
</gene>
<dbReference type="Gene3D" id="1.20.930.10">
    <property type="entry name" value="Conserved domain common to transcription factors TFIIS, elongin A, CRSP70"/>
    <property type="match status" value="1"/>
</dbReference>
<protein>
    <recommendedName>
        <fullName evidence="2">PWWP domain-containing protein</fullName>
    </recommendedName>
</protein>
<proteinExistence type="predicted"/>
<accession>A0A086TJW5</accession>
<dbReference type="SUPFAM" id="SSF63748">
    <property type="entry name" value="Tudor/PWWP/MBT"/>
    <property type="match status" value="1"/>
</dbReference>
<feature type="domain" description="PWWP" evidence="2">
    <location>
        <begin position="7"/>
        <end position="58"/>
    </location>
</feature>